<evidence type="ECO:0000313" key="2">
    <source>
        <dbReference type="Proteomes" id="UP000054538"/>
    </source>
</evidence>
<sequence>HFCWKNEGIVIKLCETIWEGAALRLICRLPRQPGDKTTSNSVFKLLHQRVVNTTGSKLIVFTLQYHGRQFSDAARTALSLPPSEIISKLDRPEDKELVHMTLPACVVEYAFSADAQHFTNQCTEQMPTLDAGHGAQEQAEVHAFLCCPDSPPRASGSGSQVSGTILIDLMKDSNSKNFENSMEYDDESEVEIVG</sequence>
<organism evidence="1 2">
    <name type="scientific">Paxillus rubicundulus Ve08.2h10</name>
    <dbReference type="NCBI Taxonomy" id="930991"/>
    <lineage>
        <taxon>Eukaryota</taxon>
        <taxon>Fungi</taxon>
        <taxon>Dikarya</taxon>
        <taxon>Basidiomycota</taxon>
        <taxon>Agaricomycotina</taxon>
        <taxon>Agaricomycetes</taxon>
        <taxon>Agaricomycetidae</taxon>
        <taxon>Boletales</taxon>
        <taxon>Paxilineae</taxon>
        <taxon>Paxillaceae</taxon>
        <taxon>Paxillus</taxon>
    </lineage>
</organism>
<gene>
    <name evidence="1" type="ORF">PAXRUDRAFT_29124</name>
</gene>
<dbReference type="HOGENOM" id="CLU_1405594_0_0_1"/>
<feature type="non-terminal residue" evidence="1">
    <location>
        <position position="1"/>
    </location>
</feature>
<dbReference type="AlphaFoldDB" id="A0A0D0CII1"/>
<dbReference type="Proteomes" id="UP000054538">
    <property type="component" value="Unassembled WGS sequence"/>
</dbReference>
<dbReference type="EMBL" id="KN828456">
    <property type="protein sequence ID" value="KIK74943.1"/>
    <property type="molecule type" value="Genomic_DNA"/>
</dbReference>
<dbReference type="InParanoid" id="A0A0D0CII1"/>
<name>A0A0D0CII1_9AGAM</name>
<accession>A0A0D0CII1</accession>
<keyword evidence="2" id="KW-1185">Reference proteome</keyword>
<protein>
    <submittedName>
        <fullName evidence="1">Uncharacterized protein</fullName>
    </submittedName>
</protein>
<evidence type="ECO:0000313" key="1">
    <source>
        <dbReference type="EMBL" id="KIK74943.1"/>
    </source>
</evidence>
<proteinExistence type="predicted"/>
<reference evidence="2" key="2">
    <citation type="submission" date="2015-01" db="EMBL/GenBank/DDBJ databases">
        <title>Evolutionary Origins and Diversification of the Mycorrhizal Mutualists.</title>
        <authorList>
            <consortium name="DOE Joint Genome Institute"/>
            <consortium name="Mycorrhizal Genomics Consortium"/>
            <person name="Kohler A."/>
            <person name="Kuo A."/>
            <person name="Nagy L.G."/>
            <person name="Floudas D."/>
            <person name="Copeland A."/>
            <person name="Barry K.W."/>
            <person name="Cichocki N."/>
            <person name="Veneault-Fourrey C."/>
            <person name="LaButti K."/>
            <person name="Lindquist E.A."/>
            <person name="Lipzen A."/>
            <person name="Lundell T."/>
            <person name="Morin E."/>
            <person name="Murat C."/>
            <person name="Riley R."/>
            <person name="Ohm R."/>
            <person name="Sun H."/>
            <person name="Tunlid A."/>
            <person name="Henrissat B."/>
            <person name="Grigoriev I.V."/>
            <person name="Hibbett D.S."/>
            <person name="Martin F."/>
        </authorList>
    </citation>
    <scope>NUCLEOTIDE SEQUENCE [LARGE SCALE GENOMIC DNA]</scope>
    <source>
        <strain evidence="2">Ve08.2h10</strain>
    </source>
</reference>
<reference evidence="1 2" key="1">
    <citation type="submission" date="2014-04" db="EMBL/GenBank/DDBJ databases">
        <authorList>
            <consortium name="DOE Joint Genome Institute"/>
            <person name="Kuo A."/>
            <person name="Kohler A."/>
            <person name="Jargeat P."/>
            <person name="Nagy L.G."/>
            <person name="Floudas D."/>
            <person name="Copeland A."/>
            <person name="Barry K.W."/>
            <person name="Cichocki N."/>
            <person name="Veneault-Fourrey C."/>
            <person name="LaButti K."/>
            <person name="Lindquist E.A."/>
            <person name="Lipzen A."/>
            <person name="Lundell T."/>
            <person name="Morin E."/>
            <person name="Murat C."/>
            <person name="Sun H."/>
            <person name="Tunlid A."/>
            <person name="Henrissat B."/>
            <person name="Grigoriev I.V."/>
            <person name="Hibbett D.S."/>
            <person name="Martin F."/>
            <person name="Nordberg H.P."/>
            <person name="Cantor M.N."/>
            <person name="Hua S.X."/>
        </authorList>
    </citation>
    <scope>NUCLEOTIDE SEQUENCE [LARGE SCALE GENOMIC DNA]</scope>
    <source>
        <strain evidence="1 2">Ve08.2h10</strain>
    </source>
</reference>